<evidence type="ECO:0000313" key="4">
    <source>
        <dbReference type="Proteomes" id="UP000219193"/>
    </source>
</evidence>
<dbReference type="InterPro" id="IPR016047">
    <property type="entry name" value="M23ase_b-sheet_dom"/>
</dbReference>
<feature type="domain" description="M23ase beta-sheet core" evidence="2">
    <location>
        <begin position="95"/>
        <end position="193"/>
    </location>
</feature>
<dbReference type="InterPro" id="IPR050570">
    <property type="entry name" value="Cell_wall_metabolism_enzyme"/>
</dbReference>
<reference evidence="4" key="1">
    <citation type="submission" date="2017-09" db="EMBL/GenBank/DDBJ databases">
        <authorList>
            <person name="Varghese N."/>
            <person name="Submissions S."/>
        </authorList>
    </citation>
    <scope>NUCLEOTIDE SEQUENCE [LARGE SCALE GENOMIC DNA]</scope>
    <source>
        <strain evidence="4">CGMCC 1.12641</strain>
    </source>
</reference>
<dbReference type="AlphaFoldDB" id="A0A285WZU1"/>
<dbReference type="SUPFAM" id="SSF51261">
    <property type="entry name" value="Duplicated hybrid motif"/>
    <property type="match status" value="1"/>
</dbReference>
<dbReference type="PANTHER" id="PTHR21666:SF289">
    <property type="entry name" value="L-ALA--D-GLU ENDOPEPTIDASE"/>
    <property type="match status" value="1"/>
</dbReference>
<dbReference type="EMBL" id="OCMF01000001">
    <property type="protein sequence ID" value="SOC78607.1"/>
    <property type="molecule type" value="Genomic_DNA"/>
</dbReference>
<dbReference type="InterPro" id="IPR011055">
    <property type="entry name" value="Dup_hybrid_motif"/>
</dbReference>
<dbReference type="GO" id="GO:0004222">
    <property type="term" value="F:metalloendopeptidase activity"/>
    <property type="evidence" value="ECO:0007669"/>
    <property type="project" value="TreeGrafter"/>
</dbReference>
<keyword evidence="4" id="KW-1185">Reference proteome</keyword>
<dbReference type="PANTHER" id="PTHR21666">
    <property type="entry name" value="PEPTIDASE-RELATED"/>
    <property type="match status" value="1"/>
</dbReference>
<dbReference type="RefSeq" id="WP_097054418.1">
    <property type="nucleotide sequence ID" value="NZ_OCMF01000001.1"/>
</dbReference>
<dbReference type="OrthoDB" id="9801052at2"/>
<name>A0A285WZU1_9FLAO</name>
<accession>A0A285WZU1</accession>
<proteinExistence type="predicted"/>
<evidence type="ECO:0000259" key="2">
    <source>
        <dbReference type="Pfam" id="PF01551"/>
    </source>
</evidence>
<protein>
    <submittedName>
        <fullName evidence="3">Peptidase family M23</fullName>
    </submittedName>
</protein>
<gene>
    <name evidence="3" type="ORF">SAMN06296241_0119</name>
</gene>
<evidence type="ECO:0000313" key="3">
    <source>
        <dbReference type="EMBL" id="SOC78607.1"/>
    </source>
</evidence>
<dbReference type="Proteomes" id="UP000219193">
    <property type="component" value="Unassembled WGS sequence"/>
</dbReference>
<organism evidence="3 4">
    <name type="scientific">Salinimicrobium sediminis</name>
    <dbReference type="NCBI Taxonomy" id="1343891"/>
    <lineage>
        <taxon>Bacteria</taxon>
        <taxon>Pseudomonadati</taxon>
        <taxon>Bacteroidota</taxon>
        <taxon>Flavobacteriia</taxon>
        <taxon>Flavobacteriales</taxon>
        <taxon>Flavobacteriaceae</taxon>
        <taxon>Salinimicrobium</taxon>
    </lineage>
</organism>
<evidence type="ECO:0000256" key="1">
    <source>
        <dbReference type="ARBA" id="ARBA00022729"/>
    </source>
</evidence>
<dbReference type="CDD" id="cd12797">
    <property type="entry name" value="M23_peptidase"/>
    <property type="match status" value="1"/>
</dbReference>
<keyword evidence="1" id="KW-0732">Signal</keyword>
<sequence>MPENTFLTGLTTRFTPVIDAGFSLDTYQHVDLSINNPELSQAQLDSPEAFQQYLNDFLRKQGKQVAFGGYNEHRGLYKRSGLFSAAEDEELIRNIHLGLDIWAPAGTAVLAVLEGRIHSFKNNDNFGDYGPTIIIEHEVDEEKFYTLYGHLQKNSLQGLYIGKQVGQGEQIAALGDAGENGNYAPHLHFQIIYDMEGKEGDYPGVTNKKDLNHFLQNCPDPDLLVKVR</sequence>
<dbReference type="Pfam" id="PF01551">
    <property type="entry name" value="Peptidase_M23"/>
    <property type="match status" value="1"/>
</dbReference>
<dbReference type="Gene3D" id="2.70.70.10">
    <property type="entry name" value="Glucose Permease (Domain IIA)"/>
    <property type="match status" value="1"/>
</dbReference>